<dbReference type="Gene3D" id="1.10.287.70">
    <property type="match status" value="1"/>
</dbReference>
<evidence type="ECO:0000256" key="7">
    <source>
        <dbReference type="ARBA" id="ARBA00023303"/>
    </source>
</evidence>
<dbReference type="EMBL" id="JAGEOJ010000007">
    <property type="protein sequence ID" value="MBO2449127.1"/>
    <property type="molecule type" value="Genomic_DNA"/>
</dbReference>
<comment type="caution">
    <text evidence="10">The sequence shown here is derived from an EMBL/GenBank/DDBJ whole genome shotgun (WGS) entry which is preliminary data.</text>
</comment>
<name>A0A939PAD6_9ACTN</name>
<dbReference type="InterPro" id="IPR027359">
    <property type="entry name" value="Volt_channel_dom_sf"/>
</dbReference>
<feature type="transmembrane region" description="Helical" evidence="8">
    <location>
        <begin position="16"/>
        <end position="34"/>
    </location>
</feature>
<dbReference type="Pfam" id="PF07885">
    <property type="entry name" value="Ion_trans_2"/>
    <property type="match status" value="1"/>
</dbReference>
<keyword evidence="11" id="KW-1185">Reference proteome</keyword>
<keyword evidence="3 8" id="KW-0812">Transmembrane</keyword>
<dbReference type="GO" id="GO:0008076">
    <property type="term" value="C:voltage-gated potassium channel complex"/>
    <property type="evidence" value="ECO:0007669"/>
    <property type="project" value="InterPro"/>
</dbReference>
<evidence type="ECO:0000256" key="8">
    <source>
        <dbReference type="SAM" id="Phobius"/>
    </source>
</evidence>
<evidence type="ECO:0000256" key="1">
    <source>
        <dbReference type="ARBA" id="ARBA00004141"/>
    </source>
</evidence>
<evidence type="ECO:0000259" key="9">
    <source>
        <dbReference type="Pfam" id="PF07885"/>
    </source>
</evidence>
<proteinExistence type="predicted"/>
<dbReference type="SUPFAM" id="SSF81324">
    <property type="entry name" value="Voltage-gated potassium channels"/>
    <property type="match status" value="1"/>
</dbReference>
<evidence type="ECO:0000256" key="4">
    <source>
        <dbReference type="ARBA" id="ARBA00022989"/>
    </source>
</evidence>
<reference evidence="10" key="1">
    <citation type="submission" date="2021-03" db="EMBL/GenBank/DDBJ databases">
        <authorList>
            <person name="Kanchanasin P."/>
            <person name="Saeng-In P."/>
            <person name="Phongsopitanun W."/>
            <person name="Yuki M."/>
            <person name="Kudo T."/>
            <person name="Ohkuma M."/>
            <person name="Tanasupawat S."/>
        </authorList>
    </citation>
    <scope>NUCLEOTIDE SEQUENCE</scope>
    <source>
        <strain evidence="10">GKU 128</strain>
    </source>
</reference>
<evidence type="ECO:0000256" key="3">
    <source>
        <dbReference type="ARBA" id="ARBA00022692"/>
    </source>
</evidence>
<organism evidence="10 11">
    <name type="scientific">Actinomadura barringtoniae</name>
    <dbReference type="NCBI Taxonomy" id="1427535"/>
    <lineage>
        <taxon>Bacteria</taxon>
        <taxon>Bacillati</taxon>
        <taxon>Actinomycetota</taxon>
        <taxon>Actinomycetes</taxon>
        <taxon>Streptosporangiales</taxon>
        <taxon>Thermomonosporaceae</taxon>
        <taxon>Actinomadura</taxon>
    </lineage>
</organism>
<protein>
    <submittedName>
        <fullName evidence="10">Potassium channel family protein</fullName>
    </submittedName>
</protein>
<feature type="domain" description="Potassium channel" evidence="9">
    <location>
        <begin position="142"/>
        <end position="200"/>
    </location>
</feature>
<keyword evidence="6 8" id="KW-0472">Membrane</keyword>
<dbReference type="RefSeq" id="WP_208256965.1">
    <property type="nucleotide sequence ID" value="NZ_JAGEOJ010000007.1"/>
</dbReference>
<dbReference type="Gene3D" id="1.20.120.350">
    <property type="entry name" value="Voltage-gated potassium channels. Chain C"/>
    <property type="match status" value="1"/>
</dbReference>
<dbReference type="InterPro" id="IPR013099">
    <property type="entry name" value="K_chnl_dom"/>
</dbReference>
<dbReference type="Gene3D" id="1.20.5.110">
    <property type="match status" value="1"/>
</dbReference>
<comment type="subcellular location">
    <subcellularLocation>
        <location evidence="1">Membrane</location>
        <topology evidence="1">Multi-pass membrane protein</topology>
    </subcellularLocation>
</comment>
<keyword evidence="5" id="KW-0406">Ion transport</keyword>
<keyword evidence="7 10" id="KW-0407">Ion channel</keyword>
<feature type="transmembrane region" description="Helical" evidence="8">
    <location>
        <begin position="144"/>
        <end position="163"/>
    </location>
</feature>
<evidence type="ECO:0000313" key="11">
    <source>
        <dbReference type="Proteomes" id="UP000669179"/>
    </source>
</evidence>
<dbReference type="PANTHER" id="PTHR11537:SF254">
    <property type="entry name" value="POTASSIUM VOLTAGE-GATED CHANNEL PROTEIN SHAB"/>
    <property type="match status" value="1"/>
</dbReference>
<evidence type="ECO:0000256" key="6">
    <source>
        <dbReference type="ARBA" id="ARBA00023136"/>
    </source>
</evidence>
<dbReference type="Proteomes" id="UP000669179">
    <property type="component" value="Unassembled WGS sequence"/>
</dbReference>
<dbReference type="PRINTS" id="PR00169">
    <property type="entry name" value="KCHANNEL"/>
</dbReference>
<keyword evidence="2" id="KW-0813">Transport</keyword>
<dbReference type="AlphaFoldDB" id="A0A939PAD6"/>
<evidence type="ECO:0000256" key="5">
    <source>
        <dbReference type="ARBA" id="ARBA00023065"/>
    </source>
</evidence>
<keyword evidence="4 8" id="KW-1133">Transmembrane helix</keyword>
<gene>
    <name evidence="10" type="ORF">J4573_18630</name>
</gene>
<sequence>MRNQARLDAWERRTEIPLVVAALLFLVAYAWPILDPRLAADWRTVCMLVDRATWLLFAADYAGRLCLAEHRRRFVRDRWFELVMVAVPMLRPLRAMRVFFVIARTEGRLQGHFAACVTVLVSALLGICALAMLDAERRSPTANIHGYGDALWWAVATITTVGYGDRYPTTGTGRLVASALMVGGLVLIGVVTANVVSWLTARISATDQAEARLLGELEEIRAELRRLRGDSPVGQVALPTQAREQTEDVLGPYMQQRGADQGKGLACAVWNRVGSDGRAQDG</sequence>
<evidence type="ECO:0000313" key="10">
    <source>
        <dbReference type="EMBL" id="MBO2449127.1"/>
    </source>
</evidence>
<dbReference type="GO" id="GO:0001508">
    <property type="term" value="P:action potential"/>
    <property type="evidence" value="ECO:0007669"/>
    <property type="project" value="TreeGrafter"/>
</dbReference>
<dbReference type="InterPro" id="IPR028325">
    <property type="entry name" value="VG_K_chnl"/>
</dbReference>
<evidence type="ECO:0000256" key="2">
    <source>
        <dbReference type="ARBA" id="ARBA00022448"/>
    </source>
</evidence>
<dbReference type="GO" id="GO:0005249">
    <property type="term" value="F:voltage-gated potassium channel activity"/>
    <property type="evidence" value="ECO:0007669"/>
    <property type="project" value="InterPro"/>
</dbReference>
<feature type="transmembrane region" description="Helical" evidence="8">
    <location>
        <begin position="112"/>
        <end position="132"/>
    </location>
</feature>
<feature type="transmembrane region" description="Helical" evidence="8">
    <location>
        <begin position="175"/>
        <end position="196"/>
    </location>
</feature>
<dbReference type="PANTHER" id="PTHR11537">
    <property type="entry name" value="VOLTAGE-GATED POTASSIUM CHANNEL"/>
    <property type="match status" value="1"/>
</dbReference>
<accession>A0A939PAD6</accession>